<keyword evidence="3" id="KW-0964">Secreted</keyword>
<sequence length="138" mass="15941">MKLLVALTILCLGCSCLAQFNPEQAKILANLAKSCYPELGLPEDSDLLLRSVKNEISYTEDDVKFLLCVARKYDLIDAEEKFKTQRMKDFLLKSNAFDRQDIIDVIDQCFEQREESTLLERMKESVKCFQTNKKFSIV</sequence>
<dbReference type="AlphaFoldDB" id="A0ABD1CIZ5"/>
<feature type="chain" id="PRO_5044832834" evidence="4">
    <location>
        <begin position="19"/>
        <end position="138"/>
    </location>
</feature>
<dbReference type="Gene3D" id="1.10.238.20">
    <property type="entry name" value="Pheromone/general odorant binding protein domain"/>
    <property type="match status" value="1"/>
</dbReference>
<keyword evidence="4" id="KW-0732">Signal</keyword>
<comment type="caution">
    <text evidence="5">The sequence shown here is derived from an EMBL/GenBank/DDBJ whole genome shotgun (WGS) entry which is preliminary data.</text>
</comment>
<dbReference type="EMBL" id="JBEHCU010011738">
    <property type="protein sequence ID" value="KAL1376353.1"/>
    <property type="molecule type" value="Genomic_DNA"/>
</dbReference>
<comment type="subcellular location">
    <subcellularLocation>
        <location evidence="1">Secreted</location>
    </subcellularLocation>
</comment>
<evidence type="ECO:0000313" key="5">
    <source>
        <dbReference type="EMBL" id="KAL1376353.1"/>
    </source>
</evidence>
<accession>A0ABD1CIZ5</accession>
<evidence type="ECO:0000256" key="1">
    <source>
        <dbReference type="ARBA" id="ARBA00004613"/>
    </source>
</evidence>
<protein>
    <submittedName>
        <fullName evidence="5">Uncharacterized protein</fullName>
    </submittedName>
</protein>
<organism evidence="5 6">
    <name type="scientific">Culex pipiens pipiens</name>
    <name type="common">Northern house mosquito</name>
    <dbReference type="NCBI Taxonomy" id="38569"/>
    <lineage>
        <taxon>Eukaryota</taxon>
        <taxon>Metazoa</taxon>
        <taxon>Ecdysozoa</taxon>
        <taxon>Arthropoda</taxon>
        <taxon>Hexapoda</taxon>
        <taxon>Insecta</taxon>
        <taxon>Pterygota</taxon>
        <taxon>Neoptera</taxon>
        <taxon>Endopterygota</taxon>
        <taxon>Diptera</taxon>
        <taxon>Nematocera</taxon>
        <taxon>Culicoidea</taxon>
        <taxon>Culicidae</taxon>
        <taxon>Culicinae</taxon>
        <taxon>Culicini</taxon>
        <taxon>Culex</taxon>
        <taxon>Culex</taxon>
    </lineage>
</organism>
<dbReference type="InterPro" id="IPR006170">
    <property type="entry name" value="PBP/GOBP"/>
</dbReference>
<gene>
    <name evidence="5" type="ORF">pipiens_004432</name>
</gene>
<dbReference type="CDD" id="cd23992">
    <property type="entry name" value="PBP_GOBP"/>
    <property type="match status" value="1"/>
</dbReference>
<evidence type="ECO:0000256" key="4">
    <source>
        <dbReference type="SAM" id="SignalP"/>
    </source>
</evidence>
<keyword evidence="6" id="KW-1185">Reference proteome</keyword>
<dbReference type="SMART" id="SM00708">
    <property type="entry name" value="PhBP"/>
    <property type="match status" value="1"/>
</dbReference>
<evidence type="ECO:0000256" key="2">
    <source>
        <dbReference type="ARBA" id="ARBA00008098"/>
    </source>
</evidence>
<dbReference type="Pfam" id="PF01395">
    <property type="entry name" value="PBP_GOBP"/>
    <property type="match status" value="1"/>
</dbReference>
<evidence type="ECO:0000313" key="6">
    <source>
        <dbReference type="Proteomes" id="UP001562425"/>
    </source>
</evidence>
<dbReference type="GO" id="GO:0005576">
    <property type="term" value="C:extracellular region"/>
    <property type="evidence" value="ECO:0007669"/>
    <property type="project" value="UniProtKB-SubCell"/>
</dbReference>
<dbReference type="PROSITE" id="PS51257">
    <property type="entry name" value="PROKAR_LIPOPROTEIN"/>
    <property type="match status" value="1"/>
</dbReference>
<evidence type="ECO:0000256" key="3">
    <source>
        <dbReference type="ARBA" id="ARBA00022525"/>
    </source>
</evidence>
<dbReference type="SUPFAM" id="SSF47565">
    <property type="entry name" value="Insect pheromone/odorant-binding proteins"/>
    <property type="match status" value="1"/>
</dbReference>
<feature type="signal peptide" evidence="4">
    <location>
        <begin position="1"/>
        <end position="18"/>
    </location>
</feature>
<proteinExistence type="inferred from homology"/>
<name>A0ABD1CIZ5_CULPP</name>
<comment type="similarity">
    <text evidence="2">Belongs to the PBP/GOBP family.</text>
</comment>
<dbReference type="InterPro" id="IPR036728">
    <property type="entry name" value="PBP_GOBP_sf"/>
</dbReference>
<dbReference type="Proteomes" id="UP001562425">
    <property type="component" value="Unassembled WGS sequence"/>
</dbReference>
<reference evidence="5 6" key="1">
    <citation type="submission" date="2024-05" db="EMBL/GenBank/DDBJ databases">
        <title>Culex pipiens pipiens assembly and annotation.</title>
        <authorList>
            <person name="Alout H."/>
            <person name="Durand T."/>
        </authorList>
    </citation>
    <scope>NUCLEOTIDE SEQUENCE [LARGE SCALE GENOMIC DNA]</scope>
    <source>
        <strain evidence="5">HA-2024</strain>
        <tissue evidence="5">Whole body</tissue>
    </source>
</reference>